<name>A0A2N0B888_9LEPT</name>
<comment type="subcellular location">
    <subcellularLocation>
        <location evidence="1">Cell membrane</location>
        <topology evidence="1">Multi-pass membrane protein</topology>
    </subcellularLocation>
</comment>
<sequence>MKFKNGKFWLFFLAYFAFLCFGLGSFPLIDWDENIYGAASKNMFLTGDRFRISVNGQLFTEKPPFYFWLASSFYSLFGVGEFATRFPSLLSGLISFAALYFFGKRIVSETFGLTWALIYSSSLLPLLLSRTAYIDHLFNTFIMLSVLCLFLYDRVVENGNSGWKWLILSSCAMGIAVLTKGPLGIAIPAVSFVGTRIAERKIRIPIKDLLLCVFSTLAVVSSYYLTDYLLNGDGFISGFAEFQKKLLTKTLESHSGPWFYHGIVVLLGLFPWTPILFSYILKLEYSVFNEKSLSSLAKTLLIWSAFVLIVFSAVRTKLPHYSSSIYFPLSFFAAYSVYRDRSRSYLGWVFVYAAGIGIVLFLFPWIVQAVFDSSDFIDTVGSKRDFRISAFDFFPGLALLIGVSAGIHYIKRTRNRKEEVPDALPVLWCGILVWIASLSYTLAPKVVHVLQGGILRLFDAAESQNGKLVYYKYLSFYPMFYRENRIHIIGSYKFKDEENLLVEPGDEALFLIANRNSLVELNFLYPKLNFTPVSNEGNLFLVRAVKK</sequence>
<accession>A0A2N0B888</accession>
<feature type="transmembrane region" description="Helical" evidence="8">
    <location>
        <begin position="320"/>
        <end position="338"/>
    </location>
</feature>
<keyword evidence="5 8" id="KW-0812">Transmembrane</keyword>
<evidence type="ECO:0000256" key="1">
    <source>
        <dbReference type="ARBA" id="ARBA00004651"/>
    </source>
</evidence>
<feature type="domain" description="Glycosyltransferase RgtA/B/C/D-like" evidence="9">
    <location>
        <begin position="62"/>
        <end position="221"/>
    </location>
</feature>
<evidence type="ECO:0000256" key="8">
    <source>
        <dbReference type="SAM" id="Phobius"/>
    </source>
</evidence>
<dbReference type="AlphaFoldDB" id="A0A2N0B888"/>
<evidence type="ECO:0000313" key="10">
    <source>
        <dbReference type="EMBL" id="PJZ92729.1"/>
    </source>
</evidence>
<evidence type="ECO:0000256" key="5">
    <source>
        <dbReference type="ARBA" id="ARBA00022692"/>
    </source>
</evidence>
<feature type="transmembrane region" description="Helical" evidence="8">
    <location>
        <begin position="293"/>
        <end position="314"/>
    </location>
</feature>
<dbReference type="PANTHER" id="PTHR33908">
    <property type="entry name" value="MANNOSYLTRANSFERASE YKCB-RELATED"/>
    <property type="match status" value="1"/>
</dbReference>
<evidence type="ECO:0000256" key="4">
    <source>
        <dbReference type="ARBA" id="ARBA00022679"/>
    </source>
</evidence>
<dbReference type="InterPro" id="IPR038731">
    <property type="entry name" value="RgtA/B/C-like"/>
</dbReference>
<dbReference type="GO" id="GO:0005886">
    <property type="term" value="C:plasma membrane"/>
    <property type="evidence" value="ECO:0007669"/>
    <property type="project" value="UniProtKB-SubCell"/>
</dbReference>
<organism evidence="10">
    <name type="scientific">Leptospira ellisii</name>
    <dbReference type="NCBI Taxonomy" id="2023197"/>
    <lineage>
        <taxon>Bacteria</taxon>
        <taxon>Pseudomonadati</taxon>
        <taxon>Spirochaetota</taxon>
        <taxon>Spirochaetia</taxon>
        <taxon>Leptospirales</taxon>
        <taxon>Leptospiraceae</taxon>
        <taxon>Leptospira</taxon>
    </lineage>
</organism>
<evidence type="ECO:0000256" key="6">
    <source>
        <dbReference type="ARBA" id="ARBA00022989"/>
    </source>
</evidence>
<keyword evidence="3" id="KW-0328">Glycosyltransferase</keyword>
<dbReference type="GO" id="GO:0009103">
    <property type="term" value="P:lipopolysaccharide biosynthetic process"/>
    <property type="evidence" value="ECO:0007669"/>
    <property type="project" value="UniProtKB-ARBA"/>
</dbReference>
<evidence type="ECO:0000256" key="2">
    <source>
        <dbReference type="ARBA" id="ARBA00022475"/>
    </source>
</evidence>
<feature type="transmembrane region" description="Helical" evidence="8">
    <location>
        <begin position="422"/>
        <end position="443"/>
    </location>
</feature>
<dbReference type="OrthoDB" id="9815691at2"/>
<feature type="transmembrane region" description="Helical" evidence="8">
    <location>
        <begin position="9"/>
        <end position="29"/>
    </location>
</feature>
<comment type="caution">
    <text evidence="10">The sequence shown here is derived from an EMBL/GenBank/DDBJ whole genome shotgun (WGS) entry which is preliminary data.</text>
</comment>
<evidence type="ECO:0000256" key="3">
    <source>
        <dbReference type="ARBA" id="ARBA00022676"/>
    </source>
</evidence>
<feature type="transmembrane region" description="Helical" evidence="8">
    <location>
        <begin position="345"/>
        <end position="366"/>
    </location>
</feature>
<feature type="transmembrane region" description="Helical" evidence="8">
    <location>
        <begin position="206"/>
        <end position="225"/>
    </location>
</feature>
<dbReference type="InterPro" id="IPR050297">
    <property type="entry name" value="LipidA_mod_glycosyltrf_83"/>
</dbReference>
<gene>
    <name evidence="10" type="ORF">CH379_11595</name>
</gene>
<feature type="transmembrane region" description="Helical" evidence="8">
    <location>
        <begin position="165"/>
        <end position="194"/>
    </location>
</feature>
<evidence type="ECO:0000259" key="9">
    <source>
        <dbReference type="Pfam" id="PF13231"/>
    </source>
</evidence>
<proteinExistence type="predicted"/>
<reference evidence="10" key="1">
    <citation type="submission" date="2017-07" db="EMBL/GenBank/DDBJ databases">
        <title>Leptospira spp. isolated from tropical soils.</title>
        <authorList>
            <person name="Thibeaux R."/>
            <person name="Iraola G."/>
            <person name="Ferres I."/>
            <person name="Bierque E."/>
            <person name="Girault D."/>
            <person name="Soupe-Gilbert M.-E."/>
            <person name="Picardeau M."/>
            <person name="Goarant C."/>
        </authorList>
    </citation>
    <scope>NUCLEOTIDE SEQUENCE [LARGE SCALE GENOMIC DNA]</scope>
    <source>
        <strain evidence="10">ATI7-C-A5</strain>
    </source>
</reference>
<dbReference type="GO" id="GO:0010041">
    <property type="term" value="P:response to iron(III) ion"/>
    <property type="evidence" value="ECO:0007669"/>
    <property type="project" value="TreeGrafter"/>
</dbReference>
<keyword evidence="6 8" id="KW-1133">Transmembrane helix</keyword>
<feature type="transmembrane region" description="Helical" evidence="8">
    <location>
        <begin position="386"/>
        <end position="410"/>
    </location>
</feature>
<keyword evidence="4" id="KW-0808">Transferase</keyword>
<dbReference type="GO" id="GO:0016763">
    <property type="term" value="F:pentosyltransferase activity"/>
    <property type="evidence" value="ECO:0007669"/>
    <property type="project" value="TreeGrafter"/>
</dbReference>
<feature type="transmembrane region" description="Helical" evidence="8">
    <location>
        <begin position="113"/>
        <end position="129"/>
    </location>
</feature>
<keyword evidence="2" id="KW-1003">Cell membrane</keyword>
<dbReference type="Pfam" id="PF13231">
    <property type="entry name" value="PMT_2"/>
    <property type="match status" value="1"/>
</dbReference>
<feature type="transmembrane region" description="Helical" evidence="8">
    <location>
        <begin position="258"/>
        <end position="281"/>
    </location>
</feature>
<dbReference type="EMBL" id="NPEF01000109">
    <property type="protein sequence ID" value="PJZ92729.1"/>
    <property type="molecule type" value="Genomic_DNA"/>
</dbReference>
<dbReference type="PANTHER" id="PTHR33908:SF3">
    <property type="entry name" value="UNDECAPRENYL PHOSPHATE-ALPHA-4-AMINO-4-DEOXY-L-ARABINOSE ARABINOSYL TRANSFERASE"/>
    <property type="match status" value="1"/>
</dbReference>
<feature type="transmembrane region" description="Helical" evidence="8">
    <location>
        <begin position="89"/>
        <end position="107"/>
    </location>
</feature>
<protein>
    <recommendedName>
        <fullName evidence="9">Glycosyltransferase RgtA/B/C/D-like domain-containing protein</fullName>
    </recommendedName>
</protein>
<keyword evidence="7 8" id="KW-0472">Membrane</keyword>
<evidence type="ECO:0000256" key="7">
    <source>
        <dbReference type="ARBA" id="ARBA00023136"/>
    </source>
</evidence>